<dbReference type="InterPro" id="IPR000719">
    <property type="entry name" value="Prot_kinase_dom"/>
</dbReference>
<dbReference type="Pfam" id="PF00069">
    <property type="entry name" value="Pkinase"/>
    <property type="match status" value="1"/>
</dbReference>
<reference evidence="7 8" key="1">
    <citation type="journal article" date="2015" name="Sci. Rep.">
        <title>Genome of the facultative scuticociliatosis pathogen Pseudocohnilembus persalinus provides insight into its virulence through horizontal gene transfer.</title>
        <authorList>
            <person name="Xiong J."/>
            <person name="Wang G."/>
            <person name="Cheng J."/>
            <person name="Tian M."/>
            <person name="Pan X."/>
            <person name="Warren A."/>
            <person name="Jiang C."/>
            <person name="Yuan D."/>
            <person name="Miao W."/>
        </authorList>
    </citation>
    <scope>NUCLEOTIDE SEQUENCE [LARGE SCALE GENOMIC DNA]</scope>
    <source>
        <strain evidence="7">36N120E</strain>
    </source>
</reference>
<keyword evidence="1" id="KW-0723">Serine/threonine-protein kinase</keyword>
<proteinExistence type="predicted"/>
<dbReference type="GO" id="GO:0004674">
    <property type="term" value="F:protein serine/threonine kinase activity"/>
    <property type="evidence" value="ECO:0007669"/>
    <property type="project" value="UniProtKB-KW"/>
</dbReference>
<dbReference type="Proteomes" id="UP000054937">
    <property type="component" value="Unassembled WGS sequence"/>
</dbReference>
<dbReference type="InterPro" id="IPR045270">
    <property type="entry name" value="STKc_AGC"/>
</dbReference>
<dbReference type="OrthoDB" id="63267at2759"/>
<gene>
    <name evidence="7" type="ORF">PPERSA_00930</name>
</gene>
<keyword evidence="3" id="KW-0547">Nucleotide-binding</keyword>
<evidence type="ECO:0000256" key="5">
    <source>
        <dbReference type="ARBA" id="ARBA00022840"/>
    </source>
</evidence>
<dbReference type="PROSITE" id="PS50011">
    <property type="entry name" value="PROTEIN_KINASE_DOM"/>
    <property type="match status" value="1"/>
</dbReference>
<feature type="domain" description="Protein kinase" evidence="6">
    <location>
        <begin position="1"/>
        <end position="234"/>
    </location>
</feature>
<dbReference type="GO" id="GO:0005524">
    <property type="term" value="F:ATP binding"/>
    <property type="evidence" value="ECO:0007669"/>
    <property type="project" value="UniProtKB-KW"/>
</dbReference>
<evidence type="ECO:0000259" key="6">
    <source>
        <dbReference type="PROSITE" id="PS50011"/>
    </source>
</evidence>
<evidence type="ECO:0000256" key="2">
    <source>
        <dbReference type="ARBA" id="ARBA00022679"/>
    </source>
</evidence>
<comment type="caution">
    <text evidence="7">The sequence shown here is derived from an EMBL/GenBank/DDBJ whole genome shotgun (WGS) entry which is preliminary data.</text>
</comment>
<keyword evidence="2" id="KW-0808">Transferase</keyword>
<protein>
    <submittedName>
        <fullName evidence="7">Protein kinase-like domain</fullName>
    </submittedName>
</protein>
<dbReference type="EMBL" id="LDAU01000183">
    <property type="protein sequence ID" value="KRX00703.1"/>
    <property type="molecule type" value="Genomic_DNA"/>
</dbReference>
<name>A0A0V0QEV2_PSEPJ</name>
<dbReference type="Gene3D" id="1.10.510.10">
    <property type="entry name" value="Transferase(Phosphotransferase) domain 1"/>
    <property type="match status" value="1"/>
</dbReference>
<keyword evidence="5" id="KW-0067">ATP-binding</keyword>
<evidence type="ECO:0000313" key="8">
    <source>
        <dbReference type="Proteomes" id="UP000054937"/>
    </source>
</evidence>
<dbReference type="InterPro" id="IPR008271">
    <property type="entry name" value="Ser/Thr_kinase_AS"/>
</dbReference>
<dbReference type="AlphaFoldDB" id="A0A0V0QEV2"/>
<dbReference type="CDD" id="cd05123">
    <property type="entry name" value="STKc_AGC"/>
    <property type="match status" value="1"/>
</dbReference>
<organism evidence="7 8">
    <name type="scientific">Pseudocohnilembus persalinus</name>
    <name type="common">Ciliate</name>
    <dbReference type="NCBI Taxonomy" id="266149"/>
    <lineage>
        <taxon>Eukaryota</taxon>
        <taxon>Sar</taxon>
        <taxon>Alveolata</taxon>
        <taxon>Ciliophora</taxon>
        <taxon>Intramacronucleata</taxon>
        <taxon>Oligohymenophorea</taxon>
        <taxon>Scuticociliatia</taxon>
        <taxon>Philasterida</taxon>
        <taxon>Pseudocohnilembidae</taxon>
        <taxon>Pseudocohnilembus</taxon>
    </lineage>
</organism>
<dbReference type="PROSITE" id="PS00108">
    <property type="entry name" value="PROTEIN_KINASE_ST"/>
    <property type="match status" value="1"/>
</dbReference>
<sequence>MENKINYDVFTQPDEKNNLDEEYEQNLTEQEKNKIYNDYLDRKQNQTIQEIDNCIQERSPGGDLGTLLTRKRKFTEEIARIYIAEIISALEYLHRNEIIYRDLKPENIILDKNGHIKITDFGLAKKLLNDSQTRTYLGTPAYFAPEIIMKSGHNRMVDWWTVGILLYECLVGMPPFYSRQREELFENIKTAPIKIPKSMSQEAKDLIKQLLNRNPKKRLGAQNDAIDIKNHIFFKDFNWDDLLDKKFQMPEVQIDKIPESELIIQFKEKQDPLKDIKDWTIISD</sequence>
<dbReference type="FunFam" id="1.10.510.10:FF:000008">
    <property type="entry name" value="Non-specific serine/threonine protein kinase"/>
    <property type="match status" value="1"/>
</dbReference>
<evidence type="ECO:0000256" key="4">
    <source>
        <dbReference type="ARBA" id="ARBA00022777"/>
    </source>
</evidence>
<dbReference type="PANTHER" id="PTHR24351">
    <property type="entry name" value="RIBOSOMAL PROTEIN S6 KINASE"/>
    <property type="match status" value="1"/>
</dbReference>
<dbReference type="InParanoid" id="A0A0V0QEV2"/>
<evidence type="ECO:0000256" key="3">
    <source>
        <dbReference type="ARBA" id="ARBA00022741"/>
    </source>
</evidence>
<keyword evidence="8" id="KW-1185">Reference proteome</keyword>
<keyword evidence="4 7" id="KW-0418">Kinase</keyword>
<dbReference type="SUPFAM" id="SSF56112">
    <property type="entry name" value="Protein kinase-like (PK-like)"/>
    <property type="match status" value="1"/>
</dbReference>
<evidence type="ECO:0000256" key="1">
    <source>
        <dbReference type="ARBA" id="ARBA00022527"/>
    </source>
</evidence>
<accession>A0A0V0QEV2</accession>
<dbReference type="OMA" id="NCIQERS"/>
<dbReference type="SMART" id="SM00220">
    <property type="entry name" value="S_TKc"/>
    <property type="match status" value="1"/>
</dbReference>
<dbReference type="InterPro" id="IPR011009">
    <property type="entry name" value="Kinase-like_dom_sf"/>
</dbReference>
<evidence type="ECO:0000313" key="7">
    <source>
        <dbReference type="EMBL" id="KRX00703.1"/>
    </source>
</evidence>